<dbReference type="SUPFAM" id="SSF52047">
    <property type="entry name" value="RNI-like"/>
    <property type="match status" value="1"/>
</dbReference>
<feature type="compositionally biased region" description="Acidic residues" evidence="1">
    <location>
        <begin position="477"/>
        <end position="488"/>
    </location>
</feature>
<accession>A0A1Y2GYW9</accession>
<keyword evidence="3" id="KW-1185">Reference proteome</keyword>
<dbReference type="InParanoid" id="A0A1Y2GYW9"/>
<evidence type="ECO:0000313" key="2">
    <source>
        <dbReference type="EMBL" id="ORZ26673.1"/>
    </source>
</evidence>
<comment type="caution">
    <text evidence="2">The sequence shown here is derived from an EMBL/GenBank/DDBJ whole genome shotgun (WGS) entry which is preliminary data.</text>
</comment>
<dbReference type="GeneID" id="33570382"/>
<dbReference type="AlphaFoldDB" id="A0A1Y2GYW9"/>
<dbReference type="Gene3D" id="3.80.10.10">
    <property type="entry name" value="Ribonuclease Inhibitor"/>
    <property type="match status" value="1"/>
</dbReference>
<gene>
    <name evidence="2" type="ORF">BCR41DRAFT_393282</name>
</gene>
<dbReference type="SUPFAM" id="SSF81383">
    <property type="entry name" value="F-box domain"/>
    <property type="match status" value="1"/>
</dbReference>
<dbReference type="Proteomes" id="UP000193648">
    <property type="component" value="Unassembled WGS sequence"/>
</dbReference>
<evidence type="ECO:0000313" key="3">
    <source>
        <dbReference type="Proteomes" id="UP000193648"/>
    </source>
</evidence>
<reference evidence="2 3" key="1">
    <citation type="submission" date="2016-07" db="EMBL/GenBank/DDBJ databases">
        <title>Pervasive Adenine N6-methylation of Active Genes in Fungi.</title>
        <authorList>
            <consortium name="DOE Joint Genome Institute"/>
            <person name="Mondo S.J."/>
            <person name="Dannebaum R.O."/>
            <person name="Kuo R.C."/>
            <person name="Labutti K."/>
            <person name="Haridas S."/>
            <person name="Kuo A."/>
            <person name="Salamov A."/>
            <person name="Ahrendt S.R."/>
            <person name="Lipzen A."/>
            <person name="Sullivan W."/>
            <person name="Andreopoulos W.B."/>
            <person name="Clum A."/>
            <person name="Lindquist E."/>
            <person name="Daum C."/>
            <person name="Ramamoorthy G.K."/>
            <person name="Gryganskyi A."/>
            <person name="Culley D."/>
            <person name="Magnuson J.K."/>
            <person name="James T.Y."/>
            <person name="O'Malley M.A."/>
            <person name="Stajich J.E."/>
            <person name="Spatafora J.W."/>
            <person name="Visel A."/>
            <person name="Grigoriev I.V."/>
        </authorList>
    </citation>
    <scope>NUCLEOTIDE SEQUENCE [LARGE SCALE GENOMIC DNA]</scope>
    <source>
        <strain evidence="2 3">NRRL 3116</strain>
    </source>
</reference>
<dbReference type="InterPro" id="IPR032675">
    <property type="entry name" value="LRR_dom_sf"/>
</dbReference>
<dbReference type="InterPro" id="IPR036047">
    <property type="entry name" value="F-box-like_dom_sf"/>
</dbReference>
<feature type="region of interest" description="Disordered" evidence="1">
    <location>
        <begin position="457"/>
        <end position="511"/>
    </location>
</feature>
<feature type="compositionally biased region" description="Basic and acidic residues" evidence="1">
    <location>
        <begin position="489"/>
        <end position="511"/>
    </location>
</feature>
<protein>
    <submittedName>
        <fullName evidence="2">Uncharacterized protein</fullName>
    </submittedName>
</protein>
<organism evidence="2 3">
    <name type="scientific">Lobosporangium transversale</name>
    <dbReference type="NCBI Taxonomy" id="64571"/>
    <lineage>
        <taxon>Eukaryota</taxon>
        <taxon>Fungi</taxon>
        <taxon>Fungi incertae sedis</taxon>
        <taxon>Mucoromycota</taxon>
        <taxon>Mortierellomycotina</taxon>
        <taxon>Mortierellomycetes</taxon>
        <taxon>Mortierellales</taxon>
        <taxon>Mortierellaceae</taxon>
        <taxon>Lobosporangium</taxon>
    </lineage>
</organism>
<dbReference type="RefSeq" id="XP_021884436.1">
    <property type="nucleotide sequence ID" value="XM_022028539.1"/>
</dbReference>
<dbReference type="EMBL" id="MCFF01000006">
    <property type="protein sequence ID" value="ORZ26673.1"/>
    <property type="molecule type" value="Genomic_DNA"/>
</dbReference>
<name>A0A1Y2GYW9_9FUNG</name>
<proteinExistence type="predicted"/>
<sequence length="578" mass="65610">MSRNPFDVPDIRARLIQALDTNSVVACSRVSKTWNDYFTQRAWKSIDLKAKSDLKELDPRIVTKNGHLIRHIKGIKKRSELGIFFAASSVKYLESLCLGVKSKHGFRPQTIKLIQRNLATLNRLEVWGRSTESDRVEFGWLVEALMPLPPFNNDNTCSGSRLTHLSLGYIQMTRHAFSKILSYCPRLKDMTISHCGFLGSSNASTTSATASESTTANDEEVYFGHKGVTSIYASLSQVFHPTRCGSAIPLLVHFPALEKWEVWSYMTPLDPAASVIQSALREYCPHLKGAAVNHTAGPVAHEFLRKVFVHLSYIAFPYKKLRPEVILGILVHQSTVQTIRAYDSNFRSFSYYVDEVLPVAAQDPFTESWMIQLMMSRCPKLLCVDFPTHEMNMDMVEQFPWICKDLTYLGVRIRGLDTKDLIMTVIKKWARGCHARRRRKKAEVAAAVSCLQTKEKIKKRRKKKNGEEDEKATSERQDEEEDGGSGEDESTKRKSMKDEGEEVKPKKMDMLGHPEGQLPLMNAALLEEQDLLLASDVSTSQVLDTEKTALVNRVARHLLQFPRLKVIWLGYKLWTVPT</sequence>
<evidence type="ECO:0000256" key="1">
    <source>
        <dbReference type="SAM" id="MobiDB-lite"/>
    </source>
</evidence>